<dbReference type="EMBL" id="KX273380">
    <property type="protein sequence ID" value="ANN13301.1"/>
    <property type="molecule type" value="Genomic_DNA"/>
</dbReference>
<dbReference type="Gene3D" id="3.30.160.20">
    <property type="match status" value="1"/>
</dbReference>
<evidence type="ECO:0000313" key="15">
    <source>
        <dbReference type="EMBL" id="ANN13532.1"/>
    </source>
</evidence>
<evidence type="ECO:0000313" key="6">
    <source>
        <dbReference type="EMBL" id="ANN13272.1"/>
    </source>
</evidence>
<dbReference type="EMBL" id="KX273387">
    <property type="protein sequence ID" value="ANN13503.1"/>
    <property type="molecule type" value="Genomic_DNA"/>
</dbReference>
<keyword evidence="2" id="KW-1133">Transmembrane helix</keyword>
<keyword evidence="2" id="KW-0472">Membrane</keyword>
<dbReference type="GO" id="GO:1990904">
    <property type="term" value="C:ribonucleoprotein complex"/>
    <property type="evidence" value="ECO:0007669"/>
    <property type="project" value="UniProtKB-UniRule"/>
</dbReference>
<protein>
    <submittedName>
        <fullName evidence="4">Ribosomal protein S5</fullName>
    </submittedName>
</protein>
<dbReference type="GeneID" id="26381736"/>
<evidence type="ECO:0000313" key="9">
    <source>
        <dbReference type="EMBL" id="ANN13359.1"/>
    </source>
</evidence>
<organism evidence="4">
    <name type="scientific">Cyclospora cayetanensis</name>
    <dbReference type="NCBI Taxonomy" id="88456"/>
    <lineage>
        <taxon>Eukaryota</taxon>
        <taxon>Sar</taxon>
        <taxon>Alveolata</taxon>
        <taxon>Apicomplexa</taxon>
        <taxon>Conoidasida</taxon>
        <taxon>Coccidia</taxon>
        <taxon>Eucoccidiorida</taxon>
        <taxon>Eimeriorina</taxon>
        <taxon>Eimeriidae</taxon>
        <taxon>Cyclospora</taxon>
    </lineage>
</organism>
<sequence length="239" mass="29185">MIFLNKKFKIKLFKQPNLLYSIKLYNDFIFFSYLIKEYIKIYTNFSIYIIKNFIYLLNILAVKYIIYYSNNKYIFNNIYHTIYILELISWKKELIFKFNKKYNYSIEQKILLIKKISKTRAKGRINKYKVILILGNKTGWFGIGYSKHFYLQEAISNARLHAFKNIYHFPLFYSNKITNNIYIEKKIKKLYLFSSIRKIHMSRHYVIRVLFNFIGYDIIYSKLIKLNNIYNILSLILNL</sequence>
<dbReference type="VEuPathDB" id="ToxoDB:ccNF1C8_api_11"/>
<accession>A0A0K0NTZ4</accession>
<evidence type="ECO:0000313" key="5">
    <source>
        <dbReference type="EMBL" id="ANJ44338.1"/>
    </source>
</evidence>
<dbReference type="EMBL" id="KX273388">
    <property type="protein sequence ID" value="ANN13532.1"/>
    <property type="molecule type" value="Genomic_DNA"/>
</dbReference>
<dbReference type="EMBL" id="KX189066">
    <property type="protein sequence ID" value="ANJ44338.1"/>
    <property type="molecule type" value="Genomic_DNA"/>
</dbReference>
<evidence type="ECO:0000313" key="4">
    <source>
        <dbReference type="EMBL" id="AKO71983.1"/>
    </source>
</evidence>
<dbReference type="EMBL" id="KX273385">
    <property type="protein sequence ID" value="ANN13446.1"/>
    <property type="molecule type" value="Genomic_DNA"/>
</dbReference>
<dbReference type="EMBL" id="KX273381">
    <property type="protein sequence ID" value="ANN13330.1"/>
    <property type="molecule type" value="Genomic_DNA"/>
</dbReference>
<dbReference type="Pfam" id="PF00333">
    <property type="entry name" value="Ribosomal_S5"/>
    <property type="match status" value="1"/>
</dbReference>
<evidence type="ECO:0000313" key="14">
    <source>
        <dbReference type="EMBL" id="ANN13503.1"/>
    </source>
</evidence>
<dbReference type="EMBL" id="KX273384">
    <property type="protein sequence ID" value="ANN13417.1"/>
    <property type="molecule type" value="Genomic_DNA"/>
</dbReference>
<dbReference type="EMBL" id="KX273383">
    <property type="protein sequence ID" value="ANN13388.1"/>
    <property type="molecule type" value="Genomic_DNA"/>
</dbReference>
<dbReference type="EMBL" id="KX273386">
    <property type="protein sequence ID" value="ANN13475.1"/>
    <property type="molecule type" value="Genomic_DNA"/>
</dbReference>
<dbReference type="EMBL" id="KX273382">
    <property type="protein sequence ID" value="ANN13359.1"/>
    <property type="molecule type" value="Genomic_DNA"/>
</dbReference>
<evidence type="ECO:0000313" key="7">
    <source>
        <dbReference type="EMBL" id="ANN13301.1"/>
    </source>
</evidence>
<dbReference type="GO" id="GO:0006412">
    <property type="term" value="P:translation"/>
    <property type="evidence" value="ECO:0007669"/>
    <property type="project" value="InterPro"/>
</dbReference>
<evidence type="ECO:0000313" key="10">
    <source>
        <dbReference type="EMBL" id="ANN13388.1"/>
    </source>
</evidence>
<keyword evidence="2" id="KW-0812">Transmembrane</keyword>
<feature type="transmembrane region" description="Helical" evidence="2">
    <location>
        <begin position="47"/>
        <end position="67"/>
    </location>
</feature>
<dbReference type="EMBL" id="KX273379">
    <property type="protein sequence ID" value="ANN13272.1"/>
    <property type="molecule type" value="Genomic_DNA"/>
</dbReference>
<feature type="domain" description="S5 DRBM" evidence="3">
    <location>
        <begin position="106"/>
        <end position="169"/>
    </location>
</feature>
<dbReference type="GO" id="GO:0003723">
    <property type="term" value="F:RNA binding"/>
    <property type="evidence" value="ECO:0007669"/>
    <property type="project" value="InterPro"/>
</dbReference>
<evidence type="ECO:0000313" key="8">
    <source>
        <dbReference type="EMBL" id="ANN13330.1"/>
    </source>
</evidence>
<evidence type="ECO:0000313" key="12">
    <source>
        <dbReference type="EMBL" id="ANN13446.1"/>
    </source>
</evidence>
<dbReference type="SUPFAM" id="SSF54768">
    <property type="entry name" value="dsRNA-binding domain-like"/>
    <property type="match status" value="1"/>
</dbReference>
<keyword evidence="1" id="KW-0687">Ribonucleoprotein</keyword>
<reference evidence="5" key="2">
    <citation type="submission" date="2016-05" db="EMBL/GenBank/DDBJ databases">
        <title>Comparative sequence analysis of Cyclospora cayetanensis apicoplast genomes originating from diverse geographical regions.</title>
        <authorList>
            <person name="Gopinath G.R."/>
            <person name="Cinar H.N."/>
            <person name="Murphy H.R."/>
            <person name="Qvarnstrom Y."/>
            <person name="Wei-Pridgeon Y."/>
            <person name="Li W."/>
            <person name="Nascimento F."/>
            <person name="Arrowood M.J."/>
            <person name="Jang A."/>
            <person name="Kim E."/>
            <person name="Kim R."/>
            <person name="da Silva A."/>
            <person name="DaSilva A."/>
        </authorList>
    </citation>
    <scope>NUCLEOTIDE SEQUENCE</scope>
    <source>
        <strain evidence="16">Guatemala-1</strain>
        <strain evidence="6">Indonesia-1</strain>
        <strain evidence="7">Indonesia-2</strain>
        <strain evidence="8">Indonesia-3</strain>
        <strain evidence="11">NepalC10</strain>
        <strain evidence="9">NepalC5</strain>
        <strain evidence="10">NepalC8</strain>
        <strain evidence="12">Newyork-1</strain>
        <strain evidence="5">NF1</strain>
        <strain evidence="13">Rhodeisland-1</strain>
        <strain evidence="14">Texas-1</strain>
        <strain evidence="15">Virginia-1</strain>
    </source>
</reference>
<dbReference type="AlphaFoldDB" id="A0A0K0NTZ4"/>
<dbReference type="RefSeq" id="YP_009186565.1">
    <property type="nucleotide sequence ID" value="NC_028632.1"/>
</dbReference>
<evidence type="ECO:0000259" key="3">
    <source>
        <dbReference type="PROSITE" id="PS50881"/>
    </source>
</evidence>
<proteinExistence type="predicted"/>
<evidence type="ECO:0000256" key="1">
    <source>
        <dbReference type="PROSITE-ProRule" id="PRU00268"/>
    </source>
</evidence>
<dbReference type="EMBL" id="KX273389">
    <property type="protein sequence ID" value="ANN13558.1"/>
    <property type="molecule type" value="Genomic_DNA"/>
</dbReference>
<dbReference type="GO" id="GO:0003735">
    <property type="term" value="F:structural constituent of ribosome"/>
    <property type="evidence" value="ECO:0007669"/>
    <property type="project" value="UniProtKB-UniRule"/>
</dbReference>
<evidence type="ECO:0000313" key="13">
    <source>
        <dbReference type="EMBL" id="ANN13475.1"/>
    </source>
</evidence>
<dbReference type="PROSITE" id="PS50881">
    <property type="entry name" value="S5_DSRBD"/>
    <property type="match status" value="1"/>
</dbReference>
<gene>
    <name evidence="4" type="primary">rps5</name>
</gene>
<evidence type="ECO:0000256" key="2">
    <source>
        <dbReference type="SAM" id="Phobius"/>
    </source>
</evidence>
<evidence type="ECO:0000313" key="16">
    <source>
        <dbReference type="EMBL" id="ANN13558.1"/>
    </source>
</evidence>
<dbReference type="GO" id="GO:0005840">
    <property type="term" value="C:ribosome"/>
    <property type="evidence" value="ECO:0007669"/>
    <property type="project" value="UniProtKB-KW"/>
</dbReference>
<keyword evidence="1 4" id="KW-0689">Ribosomal protein</keyword>
<name>A0A0K0NTZ4_9EIME</name>
<evidence type="ECO:0000313" key="11">
    <source>
        <dbReference type="EMBL" id="ANN13417.1"/>
    </source>
</evidence>
<dbReference type="InterPro" id="IPR013810">
    <property type="entry name" value="Ribosomal_uS5_N"/>
</dbReference>
<reference evidence="4" key="1">
    <citation type="journal article" date="2015" name="Parasit. Vectors">
        <title>Genetic similarities between Cyclospora cayetanensis and cecum-infecting avian Eimeria spp. in apicoplast and mitochondrial genomes.</title>
        <authorList>
            <person name="Tang K."/>
            <person name="Guo Y."/>
            <person name="Zhang L."/>
            <person name="Rowe L.A."/>
            <person name="Roellig D.M."/>
            <person name="Frace M.A."/>
            <person name="Li N."/>
            <person name="Liu S."/>
            <person name="Feng Y."/>
            <person name="Xiao L."/>
        </authorList>
    </citation>
    <scope>NUCLEOTIDE SEQUENCE</scope>
    <source>
        <strain evidence="4">CHN_HEN01</strain>
    </source>
</reference>
<dbReference type="EMBL" id="KP866208">
    <property type="protein sequence ID" value="AKO71983.1"/>
    <property type="molecule type" value="Genomic_DNA"/>
</dbReference>